<dbReference type="InterPro" id="IPR002589">
    <property type="entry name" value="Macro_dom"/>
</dbReference>
<dbReference type="GO" id="GO:0016798">
    <property type="term" value="F:hydrolase activity, acting on glycosyl bonds"/>
    <property type="evidence" value="ECO:0007669"/>
    <property type="project" value="UniProtKB-KW"/>
</dbReference>
<keyword evidence="3" id="KW-0378">Hydrolase</keyword>
<gene>
    <name evidence="8" type="ORF">BP01DRAFT_387402</name>
</gene>
<protein>
    <submittedName>
        <fullName evidence="8">A1pp-domain-containing protein</fullName>
    </submittedName>
</protein>
<reference evidence="8 9" key="1">
    <citation type="submission" date="2016-12" db="EMBL/GenBank/DDBJ databases">
        <title>The genomes of Aspergillus section Nigri reveals drivers in fungal speciation.</title>
        <authorList>
            <consortium name="DOE Joint Genome Institute"/>
            <person name="Vesth T.C."/>
            <person name="Nybo J."/>
            <person name="Theobald S."/>
            <person name="Brandl J."/>
            <person name="Frisvad J.C."/>
            <person name="Nielsen K.F."/>
            <person name="Lyhne E.K."/>
            <person name="Kogle M.E."/>
            <person name="Kuo A."/>
            <person name="Riley R."/>
            <person name="Clum A."/>
            <person name="Nolan M."/>
            <person name="Lipzen A."/>
            <person name="Salamov A."/>
            <person name="Henrissat B."/>
            <person name="Wiebenga A."/>
            <person name="De Vries R.P."/>
            <person name="Grigoriev I.V."/>
            <person name="Mortensen U.H."/>
            <person name="Andersen M.R."/>
            <person name="Baker S.E."/>
        </authorList>
    </citation>
    <scope>NUCLEOTIDE SEQUENCE [LARGE SCALE GENOMIC DNA]</scope>
    <source>
        <strain evidence="8 9">JOP 1030-1</strain>
    </source>
</reference>
<evidence type="ECO:0000256" key="6">
    <source>
        <dbReference type="SAM" id="MobiDB-lite"/>
    </source>
</evidence>
<dbReference type="PROSITE" id="PS51154">
    <property type="entry name" value="MACRO"/>
    <property type="match status" value="1"/>
</dbReference>
<keyword evidence="5" id="KW-0326">Glycosidase</keyword>
<evidence type="ECO:0000256" key="3">
    <source>
        <dbReference type="ARBA" id="ARBA00022801"/>
    </source>
</evidence>
<keyword evidence="2" id="KW-0479">Metal-binding</keyword>
<dbReference type="STRING" id="1450539.A0A318Z1Z6"/>
<dbReference type="InterPro" id="IPR043472">
    <property type="entry name" value="Macro_dom-like"/>
</dbReference>
<feature type="compositionally biased region" description="Pro residues" evidence="6">
    <location>
        <begin position="232"/>
        <end position="245"/>
    </location>
</feature>
<evidence type="ECO:0000256" key="1">
    <source>
        <dbReference type="ARBA" id="ARBA00001947"/>
    </source>
</evidence>
<evidence type="ECO:0000313" key="8">
    <source>
        <dbReference type="EMBL" id="PYH40414.1"/>
    </source>
</evidence>
<sequence length="251" mass="26801">MVMMLQRGITSLLCDITTLSNLTVITNAANTRRLGCFQPAHRCIDNVIHSRAGPRLREECFRLMDNGNRNLPVSDPVITAGYCLPAPYIIHTVGPQLDADQSSLGLAQRAQLAQCYRAVLDQVESLPISDEDGKTVALCSISIGLFAFPVDEAATLAVEAVIAGCASIQKWASRTSSSIPSARRTRSLTRDYSPLYLCPQFSTAADRGPPLTKHASGPAKQTPSSSAVARASPPPRDGTIPPPPSSRDMGS</sequence>
<accession>A0A318Z1Z6</accession>
<evidence type="ECO:0000313" key="9">
    <source>
        <dbReference type="Proteomes" id="UP000248349"/>
    </source>
</evidence>
<dbReference type="RefSeq" id="XP_025426396.1">
    <property type="nucleotide sequence ID" value="XM_025577737.1"/>
</dbReference>
<evidence type="ECO:0000256" key="2">
    <source>
        <dbReference type="ARBA" id="ARBA00022723"/>
    </source>
</evidence>
<dbReference type="AlphaFoldDB" id="A0A318Z1Z6"/>
<feature type="region of interest" description="Disordered" evidence="6">
    <location>
        <begin position="204"/>
        <end position="251"/>
    </location>
</feature>
<dbReference type="Proteomes" id="UP000248349">
    <property type="component" value="Unassembled WGS sequence"/>
</dbReference>
<dbReference type="SMART" id="SM00506">
    <property type="entry name" value="A1pp"/>
    <property type="match status" value="1"/>
</dbReference>
<organism evidence="8 9">
    <name type="scientific">Aspergillus saccharolyticus JOP 1030-1</name>
    <dbReference type="NCBI Taxonomy" id="1450539"/>
    <lineage>
        <taxon>Eukaryota</taxon>
        <taxon>Fungi</taxon>
        <taxon>Dikarya</taxon>
        <taxon>Ascomycota</taxon>
        <taxon>Pezizomycotina</taxon>
        <taxon>Eurotiomycetes</taxon>
        <taxon>Eurotiomycetidae</taxon>
        <taxon>Eurotiales</taxon>
        <taxon>Aspergillaceae</taxon>
        <taxon>Aspergillus</taxon>
        <taxon>Aspergillus subgen. Circumdati</taxon>
    </lineage>
</organism>
<dbReference type="PANTHER" id="PTHR11106:SF121">
    <property type="entry name" value="ADP-RIBOSE 1''-PHOSPHATE PHOSPHATASE"/>
    <property type="match status" value="1"/>
</dbReference>
<dbReference type="PANTHER" id="PTHR11106">
    <property type="entry name" value="GANGLIOSIDE INDUCED DIFFERENTIATION ASSOCIATED PROTEIN 2-RELATED"/>
    <property type="match status" value="1"/>
</dbReference>
<dbReference type="GeneID" id="37078966"/>
<name>A0A318Z1Z6_9EURO</name>
<proteinExistence type="predicted"/>
<evidence type="ECO:0000256" key="4">
    <source>
        <dbReference type="ARBA" id="ARBA00022833"/>
    </source>
</evidence>
<dbReference type="SUPFAM" id="SSF52949">
    <property type="entry name" value="Macro domain-like"/>
    <property type="match status" value="1"/>
</dbReference>
<keyword evidence="9" id="KW-1185">Reference proteome</keyword>
<feature type="domain" description="Macro" evidence="7">
    <location>
        <begin position="1"/>
        <end position="176"/>
    </location>
</feature>
<evidence type="ECO:0000259" key="7">
    <source>
        <dbReference type="PROSITE" id="PS51154"/>
    </source>
</evidence>
<keyword evidence="4" id="KW-0862">Zinc</keyword>
<dbReference type="OrthoDB" id="6077599at2759"/>
<comment type="cofactor">
    <cofactor evidence="1">
        <name>Zn(2+)</name>
        <dbReference type="ChEBI" id="CHEBI:29105"/>
    </cofactor>
</comment>
<evidence type="ECO:0000256" key="5">
    <source>
        <dbReference type="ARBA" id="ARBA00023295"/>
    </source>
</evidence>
<dbReference type="EMBL" id="KZ821287">
    <property type="protein sequence ID" value="PYH40414.1"/>
    <property type="molecule type" value="Genomic_DNA"/>
</dbReference>
<dbReference type="GO" id="GO:0046872">
    <property type="term" value="F:metal ion binding"/>
    <property type="evidence" value="ECO:0007669"/>
    <property type="project" value="UniProtKB-KW"/>
</dbReference>
<dbReference type="Pfam" id="PF01661">
    <property type="entry name" value="Macro"/>
    <property type="match status" value="1"/>
</dbReference>
<dbReference type="Gene3D" id="3.40.220.10">
    <property type="entry name" value="Leucine Aminopeptidase, subunit E, domain 1"/>
    <property type="match status" value="1"/>
</dbReference>